<feature type="domain" description="Putative carbohydrate metabolism" evidence="1">
    <location>
        <begin position="122"/>
        <end position="350"/>
    </location>
</feature>
<dbReference type="Pfam" id="PF13201">
    <property type="entry name" value="PCMD"/>
    <property type="match status" value="1"/>
</dbReference>
<gene>
    <name evidence="2" type="ORF">SAMN05660461_4601</name>
</gene>
<dbReference type="Gene3D" id="2.60.120.890">
    <property type="entry name" value="BT2081, beta-jelly-roll domain"/>
    <property type="match status" value="1"/>
</dbReference>
<dbReference type="AlphaFoldDB" id="A0A1T5P7M4"/>
<proteinExistence type="predicted"/>
<dbReference type="EMBL" id="FUZZ01000004">
    <property type="protein sequence ID" value="SKD08725.1"/>
    <property type="molecule type" value="Genomic_DNA"/>
</dbReference>
<accession>A0A1T5P7M4</accession>
<evidence type="ECO:0000313" key="3">
    <source>
        <dbReference type="Proteomes" id="UP000190166"/>
    </source>
</evidence>
<dbReference type="STRING" id="393003.SAMN05660461_4601"/>
<reference evidence="2 3" key="1">
    <citation type="submission" date="2017-02" db="EMBL/GenBank/DDBJ databases">
        <authorList>
            <person name="Peterson S.W."/>
        </authorList>
    </citation>
    <scope>NUCLEOTIDE SEQUENCE [LARGE SCALE GENOMIC DNA]</scope>
    <source>
        <strain evidence="2 3">DSM 18108</strain>
    </source>
</reference>
<keyword evidence="3" id="KW-1185">Reference proteome</keyword>
<protein>
    <submittedName>
        <fullName evidence="2">Putative carbohydrate metabolism domain-containing protein</fullName>
    </submittedName>
</protein>
<evidence type="ECO:0000313" key="2">
    <source>
        <dbReference type="EMBL" id="SKD08725.1"/>
    </source>
</evidence>
<organism evidence="2 3">
    <name type="scientific">Chitinophaga ginsengisegetis</name>
    <dbReference type="NCBI Taxonomy" id="393003"/>
    <lineage>
        <taxon>Bacteria</taxon>
        <taxon>Pseudomonadati</taxon>
        <taxon>Bacteroidota</taxon>
        <taxon>Chitinophagia</taxon>
        <taxon>Chitinophagales</taxon>
        <taxon>Chitinophagaceae</taxon>
        <taxon>Chitinophaga</taxon>
    </lineage>
</organism>
<dbReference type="InterPro" id="IPR038653">
    <property type="entry name" value="Put_CMD_sf"/>
</dbReference>
<dbReference type="InterPro" id="IPR025112">
    <property type="entry name" value="PCMD"/>
</dbReference>
<name>A0A1T5P7M4_9BACT</name>
<dbReference type="RefSeq" id="WP_159454399.1">
    <property type="nucleotide sequence ID" value="NZ_FUZZ01000004.1"/>
</dbReference>
<sequence>MKIRKLYYLTTLTILLHACIKDAPINPEADIETFTIEKKYLTADIFIDQANKKIMLNLTPAAFKSGVTPVITTSAGASVSPGSGDSLHLDSSRVSEYVVTAANGNKKIYTVEFGGMGIWKWDFETWLLQDKDKYQYVEEHGSSSFWSSGNPGIALSGVKKDPMEYPLRASSDAYHGKSSAELVTRTGTALSALLGIKLFAGSLFVGVFDSRNAMTAPLTATQFGEPYSGKPLRFVGYYKYQPGEHYQDKAGNIIAGMKDSCSVYAVLFKGTTRLDATNIHTSDRILATASIPDGGPRTTWTRFDIPFKTVQPYTGTEKMMMAIVASSSKDGDTYKGAIGSRLVLDSLEIVK</sequence>
<evidence type="ECO:0000259" key="1">
    <source>
        <dbReference type="Pfam" id="PF13201"/>
    </source>
</evidence>
<dbReference type="Proteomes" id="UP000190166">
    <property type="component" value="Unassembled WGS sequence"/>
</dbReference>
<dbReference type="Gene3D" id="2.60.40.2340">
    <property type="match status" value="1"/>
</dbReference>